<evidence type="ECO:0000259" key="1">
    <source>
        <dbReference type="Pfam" id="PF03101"/>
    </source>
</evidence>
<dbReference type="InterPro" id="IPR004330">
    <property type="entry name" value="FAR1_DNA_bnd_dom"/>
</dbReference>
<evidence type="ECO:0000313" key="3">
    <source>
        <dbReference type="Proteomes" id="UP000595140"/>
    </source>
</evidence>
<name>A0A484ND83_9ASTE</name>
<gene>
    <name evidence="2" type="ORF">CCAM_LOCUS40262</name>
</gene>
<dbReference type="Gene3D" id="2.40.50.140">
    <property type="entry name" value="Nucleic acid-binding proteins"/>
    <property type="match status" value="1"/>
</dbReference>
<keyword evidence="3" id="KW-1185">Reference proteome</keyword>
<dbReference type="Pfam" id="PF03101">
    <property type="entry name" value="FAR1"/>
    <property type="match status" value="1"/>
</dbReference>
<protein>
    <recommendedName>
        <fullName evidence="1">FAR1 domain-containing protein</fullName>
    </recommendedName>
</protein>
<proteinExistence type="predicted"/>
<accession>A0A484ND83</accession>
<dbReference type="OrthoDB" id="1040769at2759"/>
<evidence type="ECO:0000313" key="2">
    <source>
        <dbReference type="EMBL" id="VFQ98486.1"/>
    </source>
</evidence>
<dbReference type="EMBL" id="OOIL02006592">
    <property type="protein sequence ID" value="VFQ98486.1"/>
    <property type="molecule type" value="Genomic_DNA"/>
</dbReference>
<dbReference type="PANTHER" id="PTHR46328">
    <property type="entry name" value="FAR-RED IMPAIRED RESPONSIVE (FAR1) FAMILY PROTEIN-RELATED"/>
    <property type="match status" value="1"/>
</dbReference>
<dbReference type="SUPFAM" id="SSF50249">
    <property type="entry name" value="Nucleic acid-binding proteins"/>
    <property type="match status" value="1"/>
</dbReference>
<dbReference type="AlphaFoldDB" id="A0A484ND83"/>
<reference evidence="2 3" key="1">
    <citation type="submission" date="2018-04" db="EMBL/GenBank/DDBJ databases">
        <authorList>
            <person name="Vogel A."/>
        </authorList>
    </citation>
    <scope>NUCLEOTIDE SEQUENCE [LARGE SCALE GENOMIC DNA]</scope>
</reference>
<dbReference type="InterPro" id="IPR012340">
    <property type="entry name" value="NA-bd_OB-fold"/>
</dbReference>
<dbReference type="PANTHER" id="PTHR46328:SF35">
    <property type="entry name" value="PROTEIN FAR1-RELATED SEQUENCE 5-LIKE"/>
    <property type="match status" value="1"/>
</dbReference>
<feature type="domain" description="FAR1" evidence="1">
    <location>
        <begin position="361"/>
        <end position="446"/>
    </location>
</feature>
<dbReference type="Proteomes" id="UP000595140">
    <property type="component" value="Unassembled WGS sequence"/>
</dbReference>
<sequence>MPQSVEAWLELFRVEVRKDLLYATVDSVNSGGDWFYLACKCNRAVRADGTMLKLSFCRYLIKLAVKDDSGSTTFVLFDQEACSILNTSCSLLLEKTDADGSTESPKEFGDFLMVKSFMFKVEVESMFRGRLEQSFRVSKDGEYAVYRTIKSVDSDWFIATCRCGSEVVPRSGSYHCTDYSATFVLFENVGYLILHKSCAEMMNYCENLIEDFGESKDNALEQSVDVITNSNINKRMKELEHCDVGGDESGKKTMMTEILYLTCLSLTCWMGARKITTQRGIVLRWTCPESYVLKNTEVMVSCPEEPVLRTAMVNMSPVGNLSTHEENESDGIVGRSADLPEPVSFVPDVGMKLSNYDAIYDFYHTYAKAMGFPIKKRSLGRGCHGTIRSITISCGREGNRVSRSKNCLKAQARSNCGCTARVMATCDDEGVFTITVANLEHNHDISPSKSRM</sequence>
<organism evidence="2 3">
    <name type="scientific">Cuscuta campestris</name>
    <dbReference type="NCBI Taxonomy" id="132261"/>
    <lineage>
        <taxon>Eukaryota</taxon>
        <taxon>Viridiplantae</taxon>
        <taxon>Streptophyta</taxon>
        <taxon>Embryophyta</taxon>
        <taxon>Tracheophyta</taxon>
        <taxon>Spermatophyta</taxon>
        <taxon>Magnoliopsida</taxon>
        <taxon>eudicotyledons</taxon>
        <taxon>Gunneridae</taxon>
        <taxon>Pentapetalae</taxon>
        <taxon>asterids</taxon>
        <taxon>lamiids</taxon>
        <taxon>Solanales</taxon>
        <taxon>Convolvulaceae</taxon>
        <taxon>Cuscuteae</taxon>
        <taxon>Cuscuta</taxon>
        <taxon>Cuscuta subgen. Grammica</taxon>
        <taxon>Cuscuta sect. Cleistogrammica</taxon>
    </lineage>
</organism>